<dbReference type="SUPFAM" id="SSF55785">
    <property type="entry name" value="PYP-like sensor domain (PAS domain)"/>
    <property type="match status" value="1"/>
</dbReference>
<dbReference type="InterPro" id="IPR000160">
    <property type="entry name" value="GGDEF_dom"/>
</dbReference>
<dbReference type="SMART" id="SM00091">
    <property type="entry name" value="PAS"/>
    <property type="match status" value="1"/>
</dbReference>
<name>A0A328TZ55_9BACL</name>
<evidence type="ECO:0000259" key="2">
    <source>
        <dbReference type="PROSITE" id="PS50887"/>
    </source>
</evidence>
<dbReference type="PANTHER" id="PTHR44757:SF2">
    <property type="entry name" value="BIOFILM ARCHITECTURE MAINTENANCE PROTEIN MBAA"/>
    <property type="match status" value="1"/>
</dbReference>
<dbReference type="Pfam" id="PF13188">
    <property type="entry name" value="PAS_8"/>
    <property type="match status" value="1"/>
</dbReference>
<dbReference type="NCBIfam" id="TIGR00229">
    <property type="entry name" value="sensory_box"/>
    <property type="match status" value="1"/>
</dbReference>
<keyword evidence="1" id="KW-0472">Membrane</keyword>
<dbReference type="InterPro" id="IPR029787">
    <property type="entry name" value="Nucleotide_cyclase"/>
</dbReference>
<dbReference type="InterPro" id="IPR035965">
    <property type="entry name" value="PAS-like_dom_sf"/>
</dbReference>
<reference evidence="3 4" key="1">
    <citation type="submission" date="2018-06" db="EMBL/GenBank/DDBJ databases">
        <title>Paenibacillus montanisoli sp. nov., isolated from mountain area soil.</title>
        <authorList>
            <person name="Wu M."/>
        </authorList>
    </citation>
    <scope>NUCLEOTIDE SEQUENCE [LARGE SCALE GENOMIC DNA]</scope>
    <source>
        <strain evidence="3 4">RA17</strain>
    </source>
</reference>
<evidence type="ECO:0000313" key="3">
    <source>
        <dbReference type="EMBL" id="RAP75680.1"/>
    </source>
</evidence>
<dbReference type="SMART" id="SM00267">
    <property type="entry name" value="GGDEF"/>
    <property type="match status" value="1"/>
</dbReference>
<keyword evidence="1" id="KW-0812">Transmembrane</keyword>
<dbReference type="OrthoDB" id="9759607at2"/>
<evidence type="ECO:0000256" key="1">
    <source>
        <dbReference type="SAM" id="Phobius"/>
    </source>
</evidence>
<sequence>MNEISLDFLTILLPSYLFFYMAVSLYARNKKRLLNRVASLLMLTLLFYFMGEYVKTALFPQIERELVLYWNGPMLLLTISSSVQLSVLVAGLNCQRVKRLVILVYAAPLLSHLAMLLIYSPKELYHSKADGSSPLHPILLLFAVSYVAVYLLSSVAISFLAWLTAKQVRRKKLLMNLILSWLLLFVWILFVTSLLFLQAATSEAAMALYFTGALLWVVNLRSLVSKYDFLPRYRDLFHNLFQSAPTAIVLLDMHGNQKEMNPRAKELFGEAANTNSPIRVTQCLFFDDHASLAERWEEYQTKREAGMNWEMSLRVQNHDPLNLIVSMELIDGTDAEEGLLILHLTDITSLKETQRRLIESENSYRHLAYHDPLTGLSNRMAIQEQVRGKIAAGERFSLVLIDLDNFKSVNDTFGHLIGDQYLQHIASKLKQNAKPGDILGRLGGDEFVLLIPYRRSEKQVYLDVKERFDSIAASPFYVRQTMIPVSFSAGISVHPDHASDMTTLLIKADEAMYRVKRSGKNAIAVHANGVR</sequence>
<organism evidence="3 4">
    <name type="scientific">Paenibacillus montanisoli</name>
    <dbReference type="NCBI Taxonomy" id="2081970"/>
    <lineage>
        <taxon>Bacteria</taxon>
        <taxon>Bacillati</taxon>
        <taxon>Bacillota</taxon>
        <taxon>Bacilli</taxon>
        <taxon>Bacillales</taxon>
        <taxon>Paenibacillaceae</taxon>
        <taxon>Paenibacillus</taxon>
    </lineage>
</organism>
<evidence type="ECO:0000313" key="4">
    <source>
        <dbReference type="Proteomes" id="UP000249260"/>
    </source>
</evidence>
<feature type="transmembrane region" description="Helical" evidence="1">
    <location>
        <begin position="6"/>
        <end position="26"/>
    </location>
</feature>
<dbReference type="PANTHER" id="PTHR44757">
    <property type="entry name" value="DIGUANYLATE CYCLASE DGCP"/>
    <property type="match status" value="1"/>
</dbReference>
<gene>
    <name evidence="3" type="ORF">DL346_09485</name>
</gene>
<dbReference type="InterPro" id="IPR000014">
    <property type="entry name" value="PAS"/>
</dbReference>
<dbReference type="Proteomes" id="UP000249260">
    <property type="component" value="Unassembled WGS sequence"/>
</dbReference>
<dbReference type="RefSeq" id="WP_112881906.1">
    <property type="nucleotide sequence ID" value="NZ_QLUW01000002.1"/>
</dbReference>
<dbReference type="Gene3D" id="3.30.70.270">
    <property type="match status" value="1"/>
</dbReference>
<feature type="domain" description="GGDEF" evidence="2">
    <location>
        <begin position="394"/>
        <end position="528"/>
    </location>
</feature>
<dbReference type="CDD" id="cd00130">
    <property type="entry name" value="PAS"/>
    <property type="match status" value="1"/>
</dbReference>
<dbReference type="NCBIfam" id="TIGR00254">
    <property type="entry name" value="GGDEF"/>
    <property type="match status" value="1"/>
</dbReference>
<comment type="caution">
    <text evidence="3">The sequence shown here is derived from an EMBL/GenBank/DDBJ whole genome shotgun (WGS) entry which is preliminary data.</text>
</comment>
<dbReference type="SUPFAM" id="SSF55073">
    <property type="entry name" value="Nucleotide cyclase"/>
    <property type="match status" value="1"/>
</dbReference>
<dbReference type="EMBL" id="QLUW01000002">
    <property type="protein sequence ID" value="RAP75680.1"/>
    <property type="molecule type" value="Genomic_DNA"/>
</dbReference>
<dbReference type="Gene3D" id="3.30.450.20">
    <property type="entry name" value="PAS domain"/>
    <property type="match status" value="1"/>
</dbReference>
<feature type="transmembrane region" description="Helical" evidence="1">
    <location>
        <begin position="139"/>
        <end position="165"/>
    </location>
</feature>
<dbReference type="InterPro" id="IPR043128">
    <property type="entry name" value="Rev_trsase/Diguanyl_cyclase"/>
</dbReference>
<dbReference type="CDD" id="cd01949">
    <property type="entry name" value="GGDEF"/>
    <property type="match status" value="1"/>
</dbReference>
<feature type="transmembrane region" description="Helical" evidence="1">
    <location>
        <begin position="33"/>
        <end position="50"/>
    </location>
</feature>
<dbReference type="AlphaFoldDB" id="A0A328TZ55"/>
<proteinExistence type="predicted"/>
<keyword evidence="4" id="KW-1185">Reference proteome</keyword>
<protein>
    <recommendedName>
        <fullName evidence="2">GGDEF domain-containing protein</fullName>
    </recommendedName>
</protein>
<dbReference type="PROSITE" id="PS50887">
    <property type="entry name" value="GGDEF"/>
    <property type="match status" value="1"/>
</dbReference>
<feature type="transmembrane region" description="Helical" evidence="1">
    <location>
        <begin position="177"/>
        <end position="200"/>
    </location>
</feature>
<feature type="transmembrane region" description="Helical" evidence="1">
    <location>
        <begin position="100"/>
        <end position="119"/>
    </location>
</feature>
<feature type="transmembrane region" description="Helical" evidence="1">
    <location>
        <begin position="206"/>
        <end position="224"/>
    </location>
</feature>
<accession>A0A328TZ55</accession>
<feature type="transmembrane region" description="Helical" evidence="1">
    <location>
        <begin position="70"/>
        <end position="93"/>
    </location>
</feature>
<dbReference type="InterPro" id="IPR052155">
    <property type="entry name" value="Biofilm_reg_signaling"/>
</dbReference>
<keyword evidence="1" id="KW-1133">Transmembrane helix</keyword>
<dbReference type="Pfam" id="PF00990">
    <property type="entry name" value="GGDEF"/>
    <property type="match status" value="1"/>
</dbReference>